<gene>
    <name evidence="7" type="ORF">AR543_22075</name>
</gene>
<dbReference type="Gene3D" id="3.40.50.1010">
    <property type="entry name" value="5'-nuclease"/>
    <property type="match status" value="1"/>
</dbReference>
<evidence type="ECO:0000313" key="7">
    <source>
        <dbReference type="EMBL" id="ANF98410.1"/>
    </source>
</evidence>
<comment type="cofactor">
    <cofactor evidence="1">
        <name>Mg(2+)</name>
        <dbReference type="ChEBI" id="CHEBI:18420"/>
    </cofactor>
</comment>
<evidence type="ECO:0000256" key="4">
    <source>
        <dbReference type="ARBA" id="ARBA00022842"/>
    </source>
</evidence>
<organism evidence="7 8">
    <name type="scientific">Paenibacillus bovis</name>
    <dbReference type="NCBI Taxonomy" id="1616788"/>
    <lineage>
        <taxon>Bacteria</taxon>
        <taxon>Bacillati</taxon>
        <taxon>Bacillota</taxon>
        <taxon>Bacilli</taxon>
        <taxon>Bacillales</taxon>
        <taxon>Paenibacillaceae</taxon>
        <taxon>Paenibacillus</taxon>
    </lineage>
</organism>
<dbReference type="GO" id="GO:0016787">
    <property type="term" value="F:hydrolase activity"/>
    <property type="evidence" value="ECO:0007669"/>
    <property type="project" value="UniProtKB-KW"/>
</dbReference>
<proteinExistence type="predicted"/>
<evidence type="ECO:0000256" key="3">
    <source>
        <dbReference type="ARBA" id="ARBA00022801"/>
    </source>
</evidence>
<keyword evidence="2" id="KW-0540">Nuclease</keyword>
<dbReference type="InterPro" id="IPR002792">
    <property type="entry name" value="TRAM_dom"/>
</dbReference>
<reference evidence="7 8" key="2">
    <citation type="journal article" date="2016" name="Int. J. Syst. Evol. Microbiol.">
        <title>Paenibacillus bovis sp. nov., isolated from raw yak (Bos grunniens) milk.</title>
        <authorList>
            <person name="Gao C."/>
            <person name="Han J."/>
            <person name="Liu Z."/>
            <person name="Xu X."/>
            <person name="Hang F."/>
            <person name="Wu Z."/>
        </authorList>
    </citation>
    <scope>NUCLEOTIDE SEQUENCE [LARGE SCALE GENOMIC DNA]</scope>
    <source>
        <strain evidence="7 8">BD3526</strain>
    </source>
</reference>
<feature type="transmembrane region" description="Helical" evidence="5">
    <location>
        <begin position="93"/>
        <end position="115"/>
    </location>
</feature>
<feature type="transmembrane region" description="Helical" evidence="5">
    <location>
        <begin position="20"/>
        <end position="39"/>
    </location>
</feature>
<dbReference type="Pfam" id="PF01850">
    <property type="entry name" value="PIN"/>
    <property type="match status" value="1"/>
</dbReference>
<dbReference type="RefSeq" id="WP_060536449.1">
    <property type="nucleotide sequence ID" value="NZ_CP013023.1"/>
</dbReference>
<keyword evidence="8" id="KW-1185">Reference proteome</keyword>
<accession>A0A172ZMR2</accession>
<dbReference type="KEGG" id="pbv:AR543_22075"/>
<dbReference type="AlphaFoldDB" id="A0A172ZMR2"/>
<dbReference type="GO" id="GO:0004518">
    <property type="term" value="F:nuclease activity"/>
    <property type="evidence" value="ECO:0007669"/>
    <property type="project" value="UniProtKB-KW"/>
</dbReference>
<dbReference type="SUPFAM" id="SSF88723">
    <property type="entry name" value="PIN domain-like"/>
    <property type="match status" value="1"/>
</dbReference>
<dbReference type="PANTHER" id="PTHR11603">
    <property type="entry name" value="AAA FAMILY ATPASE"/>
    <property type="match status" value="1"/>
</dbReference>
<feature type="transmembrane region" description="Helical" evidence="5">
    <location>
        <begin position="60"/>
        <end position="87"/>
    </location>
</feature>
<evidence type="ECO:0000313" key="8">
    <source>
        <dbReference type="Proteomes" id="UP000078148"/>
    </source>
</evidence>
<protein>
    <recommendedName>
        <fullName evidence="6">TRAM domain-containing protein</fullName>
    </recommendedName>
</protein>
<evidence type="ECO:0000256" key="2">
    <source>
        <dbReference type="ARBA" id="ARBA00022722"/>
    </source>
</evidence>
<dbReference type="EMBL" id="CP013023">
    <property type="protein sequence ID" value="ANF98410.1"/>
    <property type="molecule type" value="Genomic_DNA"/>
</dbReference>
<keyword evidence="5" id="KW-0812">Transmembrane</keyword>
<evidence type="ECO:0000256" key="5">
    <source>
        <dbReference type="SAM" id="Phobius"/>
    </source>
</evidence>
<name>A0A172ZMR2_9BACL</name>
<keyword evidence="5" id="KW-0472">Membrane</keyword>
<dbReference type="PROSITE" id="PS50926">
    <property type="entry name" value="TRAM"/>
    <property type="match status" value="1"/>
</dbReference>
<keyword evidence="3" id="KW-0378">Hydrolase</keyword>
<dbReference type="Proteomes" id="UP000078148">
    <property type="component" value="Chromosome"/>
</dbReference>
<dbReference type="SMART" id="SM00670">
    <property type="entry name" value="PINc"/>
    <property type="match status" value="1"/>
</dbReference>
<evidence type="ECO:0000259" key="6">
    <source>
        <dbReference type="PROSITE" id="PS50926"/>
    </source>
</evidence>
<reference evidence="8" key="1">
    <citation type="submission" date="2015-10" db="EMBL/GenBank/DDBJ databases">
        <title>Genome of Paenibacillus bovis sp. nov.</title>
        <authorList>
            <person name="Wu Z."/>
            <person name="Gao C."/>
            <person name="Liu Z."/>
            <person name="Zheng H."/>
        </authorList>
    </citation>
    <scope>NUCLEOTIDE SEQUENCE [LARGE SCALE GENOMIC DNA]</scope>
    <source>
        <strain evidence="8">BD3526</strain>
    </source>
</reference>
<dbReference type="OrthoDB" id="9780734at2"/>
<evidence type="ECO:0000256" key="1">
    <source>
        <dbReference type="ARBA" id="ARBA00001946"/>
    </source>
</evidence>
<dbReference type="PANTHER" id="PTHR11603:SF147">
    <property type="entry name" value="MEMBRANE PROTEIN"/>
    <property type="match status" value="1"/>
</dbReference>
<keyword evidence="5" id="KW-1133">Transmembrane helix</keyword>
<dbReference type="Pfam" id="PF01938">
    <property type="entry name" value="TRAM"/>
    <property type="match status" value="1"/>
</dbReference>
<dbReference type="STRING" id="1616788.AR543_22075"/>
<sequence length="343" mass="38258">MLEQWREWGNGLLQGGQFTGKMAVDGIMMLIIAFLLIWFCRNLMMRLPQSRRSKAEPLSVIQLIIIAAGLLAGWVAGAVGALIFSWWGQGYEIIRSLFMLAFGYAGLRLSYEYAIEMTSWTNRKMDSDSAAVGSVERLVEQSPTNTISPKIMDTNIIIDGRIEHIIQAGFLEGQLLVPDFVLHELQLLADAADLLRRERGKRGLDMLNRLRQLEQLDILYTNLPEAMSADDKLVQLARNHNAVLLTNDTNLQKISELHQIRVLNVNHLASMLKQQLIAGQLLVVSVTKAGKEQGQGVAYLDDGTMIVVEQGREHMGRAIEVIVTSALQTANGKMVFAKPYISN</sequence>
<dbReference type="InterPro" id="IPR052041">
    <property type="entry name" value="Nucleic_acid_metab_PIN/TRAM"/>
</dbReference>
<keyword evidence="4" id="KW-0460">Magnesium</keyword>
<feature type="domain" description="TRAM" evidence="6">
    <location>
        <begin position="275"/>
        <end position="336"/>
    </location>
</feature>
<dbReference type="InterPro" id="IPR002716">
    <property type="entry name" value="PIN_dom"/>
</dbReference>
<dbReference type="CDD" id="cd09877">
    <property type="entry name" value="PIN_YacL-like"/>
    <property type="match status" value="1"/>
</dbReference>
<dbReference type="InterPro" id="IPR029060">
    <property type="entry name" value="PIN-like_dom_sf"/>
</dbReference>